<feature type="chain" id="PRO_5007479788" description="Secretion system C-terminal sorting domain-containing protein" evidence="2">
    <location>
        <begin position="20"/>
        <end position="245"/>
    </location>
</feature>
<evidence type="ECO:0000313" key="4">
    <source>
        <dbReference type="EMBL" id="KXN98842.1"/>
    </source>
</evidence>
<dbReference type="Proteomes" id="UP000070138">
    <property type="component" value="Unassembled WGS sequence"/>
</dbReference>
<comment type="caution">
    <text evidence="4">The sequence shown here is derived from an EMBL/GenBank/DDBJ whole genome shotgun (WGS) entry which is preliminary data.</text>
</comment>
<reference evidence="5" key="1">
    <citation type="submission" date="2014-10" db="EMBL/GenBank/DDBJ databases">
        <title>Genome sequencing of Vitellibacter sp. D-24.</title>
        <authorList>
            <person name="Thevarajoo S."/>
            <person name="Selvaratnam C."/>
            <person name="Goh K.M."/>
            <person name="Chong C.S."/>
        </authorList>
    </citation>
    <scope>NUCLEOTIDE SEQUENCE [LARGE SCALE GENOMIC DNA]</scope>
    <source>
        <strain evidence="5">D-24</strain>
    </source>
</reference>
<name>A0A137RH77_9FLAO</name>
<dbReference type="AlphaFoldDB" id="A0A137RH77"/>
<dbReference type="EMBL" id="JRWG01000005">
    <property type="protein sequence ID" value="KXN98842.1"/>
    <property type="molecule type" value="Genomic_DNA"/>
</dbReference>
<feature type="signal peptide" evidence="2">
    <location>
        <begin position="1"/>
        <end position="19"/>
    </location>
</feature>
<protein>
    <recommendedName>
        <fullName evidence="3">Secretion system C-terminal sorting domain-containing protein</fullName>
    </recommendedName>
</protein>
<keyword evidence="1 2" id="KW-0732">Signal</keyword>
<gene>
    <name evidence="4" type="ORF">LS48_09835</name>
</gene>
<evidence type="ECO:0000259" key="3">
    <source>
        <dbReference type="Pfam" id="PF18962"/>
    </source>
</evidence>
<dbReference type="OrthoDB" id="1247931at2"/>
<keyword evidence="5" id="KW-1185">Reference proteome</keyword>
<dbReference type="NCBIfam" id="TIGR04183">
    <property type="entry name" value="Por_Secre_tail"/>
    <property type="match status" value="1"/>
</dbReference>
<evidence type="ECO:0000256" key="2">
    <source>
        <dbReference type="SAM" id="SignalP"/>
    </source>
</evidence>
<reference evidence="4 5" key="2">
    <citation type="journal article" date="2016" name="Int. J. Syst. Evol. Microbiol.">
        <title>Vitellibacter aquimaris sp. nov., a marine bacterium isolated from seawater.</title>
        <authorList>
            <person name="Thevarajoo S."/>
            <person name="Selvaratnam C."/>
            <person name="Goh K.M."/>
            <person name="Hong K.W."/>
            <person name="Chan X.Y."/>
            <person name="Chan K.G."/>
            <person name="Chong C.S."/>
        </authorList>
    </citation>
    <scope>NUCLEOTIDE SEQUENCE [LARGE SCALE GENOMIC DNA]</scope>
    <source>
        <strain evidence="4 5">D-24</strain>
    </source>
</reference>
<evidence type="ECO:0000256" key="1">
    <source>
        <dbReference type="ARBA" id="ARBA00022729"/>
    </source>
</evidence>
<dbReference type="InterPro" id="IPR026444">
    <property type="entry name" value="Secre_tail"/>
</dbReference>
<sequence length="245" mass="26965">MKFKLLLLSIFGAVAFANAQFTVTDRSGNVLNDGDVIQFGVLTYPEASFDFFVTNDNPSEEIYTRIEYVQQTNSTNGEFEQLCYGLCYNNLVPGETVPPSNDNALVLAIGETTPMGNHFYNDDPGNGVDNIDFVFAFRQYEDAAGTIETGTPIVFTYRYNPALGVSANNSVDLTIQSTIVSNELVLNVNEPISMVVYNVQGKVVKQAQFETGRQTVNVSDLSSQIYIVQFKNQKGGVQTSKIVVQ</sequence>
<dbReference type="RefSeq" id="WP_062622365.1">
    <property type="nucleotide sequence ID" value="NZ_JRWG01000005.1"/>
</dbReference>
<dbReference type="Pfam" id="PF18962">
    <property type="entry name" value="Por_Secre_tail"/>
    <property type="match status" value="1"/>
</dbReference>
<feature type="domain" description="Secretion system C-terminal sorting" evidence="3">
    <location>
        <begin position="189"/>
        <end position="244"/>
    </location>
</feature>
<organism evidence="4 5">
    <name type="scientific">Aequorivita aquimaris</name>
    <dbReference type="NCBI Taxonomy" id="1548749"/>
    <lineage>
        <taxon>Bacteria</taxon>
        <taxon>Pseudomonadati</taxon>
        <taxon>Bacteroidota</taxon>
        <taxon>Flavobacteriia</taxon>
        <taxon>Flavobacteriales</taxon>
        <taxon>Flavobacteriaceae</taxon>
        <taxon>Aequorivita</taxon>
    </lineage>
</organism>
<evidence type="ECO:0000313" key="5">
    <source>
        <dbReference type="Proteomes" id="UP000070138"/>
    </source>
</evidence>
<accession>A0A137RH77</accession>
<proteinExistence type="predicted"/>